<dbReference type="PANTHER" id="PTHR13769">
    <property type="entry name" value="APOLIPOPROTEIN B"/>
    <property type="match status" value="1"/>
</dbReference>
<proteinExistence type="predicted"/>
<feature type="domain" description="Vitellogenin" evidence="5">
    <location>
        <begin position="27"/>
        <end position="645"/>
    </location>
</feature>
<dbReference type="GO" id="GO:0006642">
    <property type="term" value="P:triglyceride mobilization"/>
    <property type="evidence" value="ECO:0007669"/>
    <property type="project" value="TreeGrafter"/>
</dbReference>
<evidence type="ECO:0000256" key="3">
    <source>
        <dbReference type="PROSITE-ProRule" id="PRU00557"/>
    </source>
</evidence>
<dbReference type="Pfam" id="PF01347">
    <property type="entry name" value="Vitellogenin_N"/>
    <property type="match status" value="1"/>
</dbReference>
<dbReference type="FunFam" id="2.30.230.10:FF:000003">
    <property type="entry name" value="Apolipoprotein B"/>
    <property type="match status" value="1"/>
</dbReference>
<dbReference type="PROSITE" id="PS51211">
    <property type="entry name" value="VITELLOGENIN"/>
    <property type="match status" value="1"/>
</dbReference>
<keyword evidence="7" id="KW-1185">Reference proteome</keyword>
<dbReference type="GO" id="GO:0034362">
    <property type="term" value="C:low-density lipoprotein particle"/>
    <property type="evidence" value="ECO:0007669"/>
    <property type="project" value="TreeGrafter"/>
</dbReference>
<evidence type="ECO:0000313" key="7">
    <source>
        <dbReference type="Proteomes" id="UP000472276"/>
    </source>
</evidence>
<dbReference type="InterPro" id="IPR001747">
    <property type="entry name" value="Vitellogenin_N"/>
</dbReference>
<reference evidence="6" key="2">
    <citation type="submission" date="2025-08" db="UniProtKB">
        <authorList>
            <consortium name="Ensembl"/>
        </authorList>
    </citation>
    <scope>IDENTIFICATION</scope>
</reference>
<dbReference type="Gene3D" id="2.20.50.20">
    <property type="entry name" value="Lipovitellin. Chain A, domain 3"/>
    <property type="match status" value="1"/>
</dbReference>
<feature type="region of interest" description="Disordered" evidence="4">
    <location>
        <begin position="748"/>
        <end position="770"/>
    </location>
</feature>
<dbReference type="SMART" id="SM00638">
    <property type="entry name" value="LPD_N"/>
    <property type="match status" value="1"/>
</dbReference>
<dbReference type="InterPro" id="IPR015255">
    <property type="entry name" value="Vitellinogen_open_b-sht"/>
</dbReference>
<dbReference type="GO" id="GO:0042632">
    <property type="term" value="P:cholesterol homeostasis"/>
    <property type="evidence" value="ECO:0007669"/>
    <property type="project" value="TreeGrafter"/>
</dbReference>
<dbReference type="Gene3D" id="1.25.10.20">
    <property type="entry name" value="Vitellinogen, superhelical"/>
    <property type="match status" value="1"/>
</dbReference>
<dbReference type="GO" id="GO:0042953">
    <property type="term" value="P:lipoprotein transport"/>
    <property type="evidence" value="ECO:0007669"/>
    <property type="project" value="TreeGrafter"/>
</dbReference>
<evidence type="ECO:0000313" key="6">
    <source>
        <dbReference type="Ensembl" id="ENSOABP00000064970.1"/>
    </source>
</evidence>
<dbReference type="GO" id="GO:0120020">
    <property type="term" value="F:cholesterol transfer activity"/>
    <property type="evidence" value="ECO:0007669"/>
    <property type="project" value="TreeGrafter"/>
</dbReference>
<dbReference type="InterPro" id="IPR015817">
    <property type="entry name" value="Vitellinogen_open_b-sht_sub1"/>
</dbReference>
<dbReference type="Proteomes" id="UP000472276">
    <property type="component" value="Unassembled WGS sequence"/>
</dbReference>
<dbReference type="SUPFAM" id="SSF48431">
    <property type="entry name" value="Lipovitellin-phosvitin complex, superhelical domain"/>
    <property type="match status" value="1"/>
</dbReference>
<reference evidence="6" key="3">
    <citation type="submission" date="2025-09" db="UniProtKB">
        <authorList>
            <consortium name="Ensembl"/>
        </authorList>
    </citation>
    <scope>IDENTIFICATION</scope>
</reference>
<keyword evidence="1" id="KW-0732">Signal</keyword>
<dbReference type="SUPFAM" id="SSF56968">
    <property type="entry name" value="Lipovitellin-phosvitin complex, beta-sheet shell regions"/>
    <property type="match status" value="2"/>
</dbReference>
<name>A0AAZ1XBG6_OREAU</name>
<evidence type="ECO:0000256" key="1">
    <source>
        <dbReference type="ARBA" id="ARBA00022729"/>
    </source>
</evidence>
<dbReference type="Pfam" id="PF09172">
    <property type="entry name" value="Vit_open_b-sht"/>
    <property type="match status" value="1"/>
</dbReference>
<dbReference type="InterPro" id="IPR015819">
    <property type="entry name" value="Lipid_transp_b-sht_shell"/>
</dbReference>
<evidence type="ECO:0000256" key="2">
    <source>
        <dbReference type="ARBA" id="ARBA00023180"/>
    </source>
</evidence>
<keyword evidence="2" id="KW-0325">Glycoprotein</keyword>
<dbReference type="GO" id="GO:0034359">
    <property type="term" value="C:mature chylomicron"/>
    <property type="evidence" value="ECO:0007669"/>
    <property type="project" value="TreeGrafter"/>
</dbReference>
<organism evidence="6 7">
    <name type="scientific">Oreochromis aureus</name>
    <name type="common">Israeli tilapia</name>
    <name type="synonym">Chromis aureus</name>
    <dbReference type="NCBI Taxonomy" id="47969"/>
    <lineage>
        <taxon>Eukaryota</taxon>
        <taxon>Metazoa</taxon>
        <taxon>Chordata</taxon>
        <taxon>Craniata</taxon>
        <taxon>Vertebrata</taxon>
        <taxon>Euteleostomi</taxon>
        <taxon>Actinopterygii</taxon>
        <taxon>Neopterygii</taxon>
        <taxon>Teleostei</taxon>
        <taxon>Neoteleostei</taxon>
        <taxon>Acanthomorphata</taxon>
        <taxon>Ovalentaria</taxon>
        <taxon>Cichlomorphae</taxon>
        <taxon>Cichliformes</taxon>
        <taxon>Cichlidae</taxon>
        <taxon>African cichlids</taxon>
        <taxon>Pseudocrenilabrinae</taxon>
        <taxon>Oreochromini</taxon>
        <taxon>Oreochromis</taxon>
    </lineage>
</organism>
<dbReference type="GO" id="GO:0030301">
    <property type="term" value="P:cholesterol transport"/>
    <property type="evidence" value="ECO:0007669"/>
    <property type="project" value="TreeGrafter"/>
</dbReference>
<dbReference type="GO" id="GO:0034361">
    <property type="term" value="C:very-low-density lipoprotein particle"/>
    <property type="evidence" value="ECO:0007669"/>
    <property type="project" value="TreeGrafter"/>
</dbReference>
<dbReference type="InterPro" id="IPR011030">
    <property type="entry name" value="Lipovitellin_superhlx_dom"/>
</dbReference>
<protein>
    <recommendedName>
        <fullName evidence="5">Vitellogenin domain-containing protein</fullName>
    </recommendedName>
</protein>
<dbReference type="InterPro" id="IPR052418">
    <property type="entry name" value="Apolipoprotein_B"/>
</dbReference>
<evidence type="ECO:0000259" key="5">
    <source>
        <dbReference type="PROSITE" id="PS51211"/>
    </source>
</evidence>
<dbReference type="GO" id="GO:0050750">
    <property type="term" value="F:low-density lipoprotein particle receptor binding"/>
    <property type="evidence" value="ECO:0007669"/>
    <property type="project" value="TreeGrafter"/>
</dbReference>
<dbReference type="AlphaFoldDB" id="A0AAZ1XBG6"/>
<dbReference type="Gene3D" id="2.30.230.10">
    <property type="entry name" value="Lipovitellin, beta-sheet shell regions, chain A"/>
    <property type="match status" value="1"/>
</dbReference>
<reference evidence="7" key="1">
    <citation type="submission" date="2020-03" db="EMBL/GenBank/DDBJ databases">
        <title>Evolution of repeat sequences and sex chromosomes of tilapia species revealed by chromosome-level genomes.</title>
        <authorList>
            <person name="Xu L."/>
            <person name="Tao W."/>
            <person name="Wang D."/>
            <person name="Zhou Q."/>
        </authorList>
    </citation>
    <scope>NUCLEOTIDE SEQUENCE [LARGE SCALE GENOMIC DNA]</scope>
    <source>
        <strain evidence="7">Israel</strain>
    </source>
</reference>
<dbReference type="InterPro" id="IPR015816">
    <property type="entry name" value="Vitellinogen_b-sht_N"/>
</dbReference>
<accession>A0AAZ1XBG6</accession>
<evidence type="ECO:0000256" key="4">
    <source>
        <dbReference type="SAM" id="MobiDB-lite"/>
    </source>
</evidence>
<dbReference type="Ensembl" id="ENSOABT00000065102.1">
    <property type="protein sequence ID" value="ENSOABP00000064970.1"/>
    <property type="gene ID" value="ENSOABG00000027161.1"/>
</dbReference>
<dbReference type="PANTHER" id="PTHR13769:SF5">
    <property type="entry name" value="APOLIPOPROTEIN B-100-RELATED"/>
    <property type="match status" value="1"/>
</dbReference>
<comment type="caution">
    <text evidence="3">Lacks conserved residue(s) required for the propagation of feature annotation.</text>
</comment>
<dbReference type="SMART" id="SM01169">
    <property type="entry name" value="DUF1943"/>
    <property type="match status" value="1"/>
</dbReference>
<sequence>SALTCEYFQKITVLITLISSLLVAQRYKSLHKYEYQYEAESLNAINGASHLKNGHKVEIEVPQTCSFIVRTTGCRLSEVVDTDAQGNPVFANSPSSDAFAAEMEKYPLKVVIEGLYDVKLYPEEGETTTVLNFKRGIISALAVPVLEEDKNKNMPTIHGKCKTHYTVNAREDIATDVSLNRDLSRCDKFVPMRDHTSPLALITGMHYPLAQLIRSSQSCNYRFDNEKKHMTFGSCTENHILIPFSYKREYGVANVGKQELTLVKVSPHNDRIFAHGKAVEDKSFVQDKDAVLNLLRELDTLPENEGERRAPLFHKLVSTVRGMKTETLSAALPEALAVSRVLTYQVLAQCGTPECSSAIMKILRTFDTNALEVDATVFALGLVSNPSALLVHDMLEMAKYKPSKPVMYALSNVVKRFYKSEGKQIPEIHSVAEFMASQLGDCSGDKDKTFMTLRVIGNMAPAVVPASPALRTAVINCVKTPTASLAVQQAAIQVYRLTPLPEEVLLDSTSPMQKRIAAYLVLMKNPQLSELARMVNALPNIQDQQVKSFVISHITNILSSSGSETQAHKLQDAIQGNEIGPIMDPTKFSRNYKFGSLEGNMIFEGTSYLPKEVMLEMTLKAFGYDIDMVEIGMEGTGFEPTIEALFGENGFFPDTAMQTMYFVSDNMPQRIHEVMQNVIPALKTDQINRQVFQSWVVHLHGVDSLNNNTCKKCTLFAALKARISELDTCHHNLENPVASLAPAVSAGEGSLATARPPQQTVPSSHRKQAG</sequence>